<dbReference type="RefSeq" id="WP_175150129.1">
    <property type="nucleotide sequence ID" value="NZ_CADIKK010000012.1"/>
</dbReference>
<dbReference type="PANTHER" id="PTHR22572">
    <property type="entry name" value="SUGAR-1-PHOSPHATE GUANYL TRANSFERASE"/>
    <property type="match status" value="1"/>
</dbReference>
<organism evidence="2 3">
    <name type="scientific">Paraburkholderia ultramafica</name>
    <dbReference type="NCBI Taxonomy" id="1544867"/>
    <lineage>
        <taxon>Bacteria</taxon>
        <taxon>Pseudomonadati</taxon>
        <taxon>Pseudomonadota</taxon>
        <taxon>Betaproteobacteria</taxon>
        <taxon>Burkholderiales</taxon>
        <taxon>Burkholderiaceae</taxon>
        <taxon>Paraburkholderia</taxon>
    </lineage>
</organism>
<dbReference type="Gene3D" id="3.90.550.10">
    <property type="entry name" value="Spore Coat Polysaccharide Biosynthesis Protein SpsA, Chain A"/>
    <property type="match status" value="1"/>
</dbReference>
<protein>
    <recommendedName>
        <fullName evidence="1">Nucleotidyl transferase domain-containing protein</fullName>
    </recommendedName>
</protein>
<keyword evidence="3" id="KW-1185">Reference proteome</keyword>
<accession>A0A6S7B6P7</accession>
<dbReference type="Proteomes" id="UP000494365">
    <property type="component" value="Unassembled WGS sequence"/>
</dbReference>
<evidence type="ECO:0000313" key="2">
    <source>
        <dbReference type="EMBL" id="CAB3789251.1"/>
    </source>
</evidence>
<dbReference type="SUPFAM" id="SSF53448">
    <property type="entry name" value="Nucleotide-diphospho-sugar transferases"/>
    <property type="match status" value="1"/>
</dbReference>
<dbReference type="InterPro" id="IPR029044">
    <property type="entry name" value="Nucleotide-diphossugar_trans"/>
</dbReference>
<proteinExistence type="predicted"/>
<dbReference type="EMBL" id="CADIKK010000012">
    <property type="protein sequence ID" value="CAB3789251.1"/>
    <property type="molecule type" value="Genomic_DNA"/>
</dbReference>
<sequence length="253" mass="27624">MLNIVIPMAGAGSRFAKAGYVDPKPLIRVHDVPMIRLVIENLRPTVEHRFIFICQAEHIAAYGLKMRLEAWVPGCKIIALNGITEGAACTVLAAKDLIDTDEALMIANSDQYVDVSIDAYVDQLPVHALDGLIMTMTADDPKWSFVGFDENGKVSRVVEKEVISSEATVGIYNFRRGCDFVRAAESMIAKDLRVNGEFYVAPTYNQLIEEGQRIGVHNIGSEGAGMYGLGIPADLDTFLAHPVSNRAVQKVAS</sequence>
<dbReference type="PIRSF" id="PIRSF028162">
    <property type="entry name" value="BcbE_prd"/>
    <property type="match status" value="1"/>
</dbReference>
<dbReference type="CDD" id="cd04183">
    <property type="entry name" value="GT2_BcE_like"/>
    <property type="match status" value="1"/>
</dbReference>
<evidence type="ECO:0000259" key="1">
    <source>
        <dbReference type="Pfam" id="PF00483"/>
    </source>
</evidence>
<dbReference type="InterPro" id="IPR050486">
    <property type="entry name" value="Mannose-1P_guanyltransferase"/>
</dbReference>
<dbReference type="Pfam" id="PF00483">
    <property type="entry name" value="NTP_transferase"/>
    <property type="match status" value="1"/>
</dbReference>
<feature type="domain" description="Nucleotidyl transferase" evidence="1">
    <location>
        <begin position="8"/>
        <end position="178"/>
    </location>
</feature>
<reference evidence="2 3" key="1">
    <citation type="submission" date="2020-04" db="EMBL/GenBank/DDBJ databases">
        <authorList>
            <person name="De Canck E."/>
        </authorList>
    </citation>
    <scope>NUCLEOTIDE SEQUENCE [LARGE SCALE GENOMIC DNA]</scope>
    <source>
        <strain evidence="2 3">LMG 28614</strain>
    </source>
</reference>
<evidence type="ECO:0000313" key="3">
    <source>
        <dbReference type="Proteomes" id="UP000494365"/>
    </source>
</evidence>
<dbReference type="AlphaFoldDB" id="A0A6S7B6P7"/>
<dbReference type="InterPro" id="IPR016873">
    <property type="entry name" value="Caps_polysacc_synth_BcbE_prd"/>
</dbReference>
<dbReference type="InterPro" id="IPR005835">
    <property type="entry name" value="NTP_transferase_dom"/>
</dbReference>
<gene>
    <name evidence="2" type="ORF">LMG28614_02834</name>
</gene>
<name>A0A6S7B6P7_9BURK</name>